<sequence length="130" mass="15233">MQFFVCFVVKHNVCVVGPALWMAGFCAAKKGFPSYPGCHRLSVFLDCLFCNICPTPRRAVWRRFPSNPHRLNDILIYLEARGRFSFPFEFKDGWLRCFFTCSPPTAITNNRRMAECFKWNQTLGKRRKHC</sequence>
<evidence type="ECO:0000313" key="1">
    <source>
        <dbReference type="EMBL" id="MBW73753.1"/>
    </source>
</evidence>
<proteinExistence type="predicted"/>
<dbReference type="AlphaFoldDB" id="A0A2M4D853"/>
<reference evidence="1" key="1">
    <citation type="submission" date="2018-01" db="EMBL/GenBank/DDBJ databases">
        <title>An insight into the sialome of Amazonian anophelines.</title>
        <authorList>
            <person name="Ribeiro J.M."/>
            <person name="Scarpassa V."/>
            <person name="Calvo E."/>
        </authorList>
    </citation>
    <scope>NUCLEOTIDE SEQUENCE</scope>
</reference>
<name>A0A2M4D853_ANODA</name>
<protein>
    <submittedName>
        <fullName evidence="1">Uncharacterized protein</fullName>
    </submittedName>
</protein>
<organism evidence="1">
    <name type="scientific">Anopheles darlingi</name>
    <name type="common">Mosquito</name>
    <dbReference type="NCBI Taxonomy" id="43151"/>
    <lineage>
        <taxon>Eukaryota</taxon>
        <taxon>Metazoa</taxon>
        <taxon>Ecdysozoa</taxon>
        <taxon>Arthropoda</taxon>
        <taxon>Hexapoda</taxon>
        <taxon>Insecta</taxon>
        <taxon>Pterygota</taxon>
        <taxon>Neoptera</taxon>
        <taxon>Endopterygota</taxon>
        <taxon>Diptera</taxon>
        <taxon>Nematocera</taxon>
        <taxon>Culicoidea</taxon>
        <taxon>Culicidae</taxon>
        <taxon>Anophelinae</taxon>
        <taxon>Anopheles</taxon>
    </lineage>
</organism>
<accession>A0A2M4D853</accession>
<dbReference type="EMBL" id="GGFL01009575">
    <property type="protein sequence ID" value="MBW73753.1"/>
    <property type="molecule type" value="Transcribed_RNA"/>
</dbReference>